<evidence type="ECO:0000313" key="2">
    <source>
        <dbReference type="Proteomes" id="UP000063308"/>
    </source>
</evidence>
<reference evidence="1 2" key="1">
    <citation type="submission" date="2014-11" db="EMBL/GenBank/DDBJ databases">
        <title>Symbiosis island explosion on the genome of extra-slow-growing strains of soybean bradyrhizobia with massive insertion sequences.</title>
        <authorList>
            <person name="Iida T."/>
            <person name="Minamisawa K."/>
        </authorList>
    </citation>
    <scope>NUCLEOTIDE SEQUENCE [LARGE SCALE GENOMIC DNA]</scope>
    <source>
        <strain evidence="1 2">NK6</strain>
    </source>
</reference>
<evidence type="ECO:0000313" key="1">
    <source>
        <dbReference type="EMBL" id="BAR59887.1"/>
    </source>
</evidence>
<accession>A0A0E4FVU8</accession>
<gene>
    <name evidence="1" type="ORF">NK6_6736</name>
</gene>
<protein>
    <submittedName>
        <fullName evidence="1">Uncharacterized protein</fullName>
    </submittedName>
</protein>
<organism evidence="1 2">
    <name type="scientific">Bradyrhizobium diazoefficiens</name>
    <dbReference type="NCBI Taxonomy" id="1355477"/>
    <lineage>
        <taxon>Bacteria</taxon>
        <taxon>Pseudomonadati</taxon>
        <taxon>Pseudomonadota</taxon>
        <taxon>Alphaproteobacteria</taxon>
        <taxon>Hyphomicrobiales</taxon>
        <taxon>Nitrobacteraceae</taxon>
        <taxon>Bradyrhizobium</taxon>
    </lineage>
</organism>
<name>A0A0E4FVU8_9BRAD</name>
<sequence length="113" mass="12570">MNVGKPPTCTAPAMPAKGTFPHLRSSSQQTLHIRHIARLSRCCHLLFADRPHPHVVIAWPGTRAKRSMFSRLVQKNSNQHDGAIAIWIIFLDTRAGHSPLSCAIFGDGLPRTW</sequence>
<dbReference type="Proteomes" id="UP000063308">
    <property type="component" value="Chromosome"/>
</dbReference>
<proteinExistence type="predicted"/>
<dbReference type="AlphaFoldDB" id="A0A0E4FVU8"/>
<dbReference type="EMBL" id="AP014685">
    <property type="protein sequence ID" value="BAR59887.1"/>
    <property type="molecule type" value="Genomic_DNA"/>
</dbReference>